<evidence type="ECO:0000313" key="3">
    <source>
        <dbReference type="Proteomes" id="UP000748531"/>
    </source>
</evidence>
<evidence type="ECO:0000256" key="1">
    <source>
        <dbReference type="SAM" id="SignalP"/>
    </source>
</evidence>
<feature type="signal peptide" evidence="1">
    <location>
        <begin position="1"/>
        <end position="19"/>
    </location>
</feature>
<dbReference type="EMBL" id="LUCH01003192">
    <property type="protein sequence ID" value="KAF5400434.1"/>
    <property type="molecule type" value="Genomic_DNA"/>
</dbReference>
<accession>A0A8J4WHV5</accession>
<name>A0A8J4WHV5_9TREM</name>
<protein>
    <submittedName>
        <fullName evidence="2">Uncharacterized protein</fullName>
    </submittedName>
</protein>
<gene>
    <name evidence="2" type="ORF">PHET_06192</name>
</gene>
<proteinExistence type="predicted"/>
<evidence type="ECO:0000313" key="2">
    <source>
        <dbReference type="EMBL" id="KAF5400434.1"/>
    </source>
</evidence>
<dbReference type="AlphaFoldDB" id="A0A8J4WHV5"/>
<dbReference type="OrthoDB" id="10610707at2759"/>
<sequence length="189" mass="21601">MELLQIFSILLLFSQTVFGFLSFASKVVHDRSRLLKSNLSKSQSETSARSDYKNNGTAKLKISWSFENPTLRSEHGLSCQPKFTRGCPVRFELCLQHGFSEYIKLCKLFHYTTRVYKKVITLEESVTVSLQQPLPKLFTFEITAISTVYNENNKIGTFLASRFKLPTNGETKSLRMSRIAHGYLNSGLR</sequence>
<comment type="caution">
    <text evidence="2">The sequence shown here is derived from an EMBL/GenBank/DDBJ whole genome shotgun (WGS) entry which is preliminary data.</text>
</comment>
<keyword evidence="3" id="KW-1185">Reference proteome</keyword>
<dbReference type="Proteomes" id="UP000748531">
    <property type="component" value="Unassembled WGS sequence"/>
</dbReference>
<keyword evidence="1" id="KW-0732">Signal</keyword>
<organism evidence="2 3">
    <name type="scientific">Paragonimus heterotremus</name>
    <dbReference type="NCBI Taxonomy" id="100268"/>
    <lineage>
        <taxon>Eukaryota</taxon>
        <taxon>Metazoa</taxon>
        <taxon>Spiralia</taxon>
        <taxon>Lophotrochozoa</taxon>
        <taxon>Platyhelminthes</taxon>
        <taxon>Trematoda</taxon>
        <taxon>Digenea</taxon>
        <taxon>Plagiorchiida</taxon>
        <taxon>Troglotremata</taxon>
        <taxon>Troglotrematidae</taxon>
        <taxon>Paragonimus</taxon>
    </lineage>
</organism>
<feature type="chain" id="PRO_5035310601" evidence="1">
    <location>
        <begin position="20"/>
        <end position="189"/>
    </location>
</feature>
<reference evidence="2" key="1">
    <citation type="submission" date="2019-05" db="EMBL/GenBank/DDBJ databases">
        <title>Annotation for the trematode Paragonimus heterotremus.</title>
        <authorList>
            <person name="Choi Y.-J."/>
        </authorList>
    </citation>
    <scope>NUCLEOTIDE SEQUENCE</scope>
    <source>
        <strain evidence="2">LC</strain>
    </source>
</reference>